<dbReference type="PANTHER" id="PTHR44858:SF1">
    <property type="entry name" value="UDP-N-ACETYLGLUCOSAMINE--PEPTIDE N-ACETYLGLUCOSAMINYLTRANSFERASE SPINDLY-RELATED"/>
    <property type="match status" value="1"/>
</dbReference>
<name>A0A9D2HSC5_9BACE</name>
<dbReference type="InterPro" id="IPR050498">
    <property type="entry name" value="Ycf3"/>
</dbReference>
<dbReference type="PANTHER" id="PTHR44858">
    <property type="entry name" value="TETRATRICOPEPTIDE REPEAT PROTEIN 6"/>
    <property type="match status" value="1"/>
</dbReference>
<organism evidence="5 6">
    <name type="scientific">Candidatus Bacteroides intestinavium</name>
    <dbReference type="NCBI Taxonomy" id="2838469"/>
    <lineage>
        <taxon>Bacteria</taxon>
        <taxon>Pseudomonadati</taxon>
        <taxon>Bacteroidota</taxon>
        <taxon>Bacteroidia</taxon>
        <taxon>Bacteroidales</taxon>
        <taxon>Bacteroidaceae</taxon>
        <taxon>Bacteroides</taxon>
    </lineage>
</organism>
<dbReference type="SMART" id="SM00028">
    <property type="entry name" value="TPR"/>
    <property type="match status" value="3"/>
</dbReference>
<dbReference type="InterPro" id="IPR019734">
    <property type="entry name" value="TPR_rpt"/>
</dbReference>
<dbReference type="SUPFAM" id="SSF48452">
    <property type="entry name" value="TPR-like"/>
    <property type="match status" value="2"/>
</dbReference>
<gene>
    <name evidence="5" type="ORF">H9785_07125</name>
</gene>
<proteinExistence type="predicted"/>
<dbReference type="GO" id="GO:0009279">
    <property type="term" value="C:cell outer membrane"/>
    <property type="evidence" value="ECO:0007669"/>
    <property type="project" value="TreeGrafter"/>
</dbReference>
<evidence type="ECO:0000313" key="5">
    <source>
        <dbReference type="EMBL" id="HJA83721.1"/>
    </source>
</evidence>
<dbReference type="Pfam" id="PF14559">
    <property type="entry name" value="TPR_19"/>
    <property type="match status" value="1"/>
</dbReference>
<feature type="repeat" description="TPR" evidence="3">
    <location>
        <begin position="456"/>
        <end position="489"/>
    </location>
</feature>
<comment type="caution">
    <text evidence="5">The sequence shown here is derived from an EMBL/GenBank/DDBJ whole genome shotgun (WGS) entry which is preliminary data.</text>
</comment>
<dbReference type="Gene3D" id="1.25.40.10">
    <property type="entry name" value="Tetratricopeptide repeat domain"/>
    <property type="match status" value="2"/>
</dbReference>
<dbReference type="Proteomes" id="UP000823860">
    <property type="component" value="Unassembled WGS sequence"/>
</dbReference>
<dbReference type="EMBL" id="DWZE01000082">
    <property type="protein sequence ID" value="HJA83721.1"/>
    <property type="molecule type" value="Genomic_DNA"/>
</dbReference>
<keyword evidence="1" id="KW-0677">Repeat</keyword>
<dbReference type="InterPro" id="IPR009003">
    <property type="entry name" value="Peptidase_S1_PA"/>
</dbReference>
<dbReference type="Gene3D" id="2.40.10.120">
    <property type="match status" value="1"/>
</dbReference>
<feature type="repeat" description="TPR" evidence="3">
    <location>
        <begin position="490"/>
        <end position="523"/>
    </location>
</feature>
<feature type="repeat" description="TPR" evidence="3">
    <location>
        <begin position="524"/>
        <end position="557"/>
    </location>
</feature>
<reference evidence="5" key="2">
    <citation type="submission" date="2021-04" db="EMBL/GenBank/DDBJ databases">
        <authorList>
            <person name="Gilroy R."/>
        </authorList>
    </citation>
    <scope>NUCLEOTIDE SEQUENCE</scope>
    <source>
        <strain evidence="5">ChiHecec1B25-7008</strain>
    </source>
</reference>
<sequence length="567" mass="63395">MRKMKMILAMSLCLLAQWTMAQAPKWVEKAKHAVFSVVTYDKNDQILNTGNGFFVTEDGVALSDYTLFKGAQRAVIIDNEGRQMPVLNIMGADDMYDVVKFRVGIEKKVTALPIATRQPAAGTLVYLLPYSTQKGRTCTTGHLKSADKAEGNYLYYTLELPLKDKMISCPLTDAEGAVFGLAQKSSGQDTATICYAVDVRYAMDQKISALSYNDETLTNIGIKKALPDTEEQALIFLYMASTQLTPEKYMEVLNDYIEQYPNSTDGYIRRATQLLSTSQDEATLKQVAADMDQALKVASQEEAVRFDRAKLIYNYMLTNPATPNEDWSFDKALEEIQQAIDLQALPVYVQLKGDILFAKQDYPGALAAYEQVNHSDMASPTSYFSAAQTKEMMKAPATEVLALMDSCIALCPQPYTNTTGPYLLARAQALLNANQARKAMLDYDAYYKAMNGNVNAAFYYYREQAAMQARQYQRALDDLAKAIELAPDELLYRAELAVVNIRVGRSEEAIRILQEALKIEPEYAEAYRLMGQAYIQLQKKDEACESFAKAKELGDPNVDALIEKHCK</sequence>
<feature type="signal peptide" evidence="4">
    <location>
        <begin position="1"/>
        <end position="21"/>
    </location>
</feature>
<evidence type="ECO:0000256" key="1">
    <source>
        <dbReference type="ARBA" id="ARBA00022737"/>
    </source>
</evidence>
<dbReference type="SUPFAM" id="SSF50494">
    <property type="entry name" value="Trypsin-like serine proteases"/>
    <property type="match status" value="1"/>
</dbReference>
<accession>A0A9D2HSC5</accession>
<reference evidence="5" key="1">
    <citation type="journal article" date="2021" name="PeerJ">
        <title>Extensive microbial diversity within the chicken gut microbiome revealed by metagenomics and culture.</title>
        <authorList>
            <person name="Gilroy R."/>
            <person name="Ravi A."/>
            <person name="Getino M."/>
            <person name="Pursley I."/>
            <person name="Horton D.L."/>
            <person name="Alikhan N.F."/>
            <person name="Baker D."/>
            <person name="Gharbi K."/>
            <person name="Hall N."/>
            <person name="Watson M."/>
            <person name="Adriaenssens E.M."/>
            <person name="Foster-Nyarko E."/>
            <person name="Jarju S."/>
            <person name="Secka A."/>
            <person name="Antonio M."/>
            <person name="Oren A."/>
            <person name="Chaudhuri R.R."/>
            <person name="La Ragione R."/>
            <person name="Hildebrand F."/>
            <person name="Pallen M.J."/>
        </authorList>
    </citation>
    <scope>NUCLEOTIDE SEQUENCE</scope>
    <source>
        <strain evidence="5">ChiHecec1B25-7008</strain>
    </source>
</reference>
<evidence type="ECO:0000313" key="6">
    <source>
        <dbReference type="Proteomes" id="UP000823860"/>
    </source>
</evidence>
<feature type="chain" id="PRO_5038402751" evidence="4">
    <location>
        <begin position="22"/>
        <end position="567"/>
    </location>
</feature>
<dbReference type="InterPro" id="IPR011990">
    <property type="entry name" value="TPR-like_helical_dom_sf"/>
</dbReference>
<dbReference type="PROSITE" id="PS50005">
    <property type="entry name" value="TPR"/>
    <property type="match status" value="3"/>
</dbReference>
<keyword evidence="4" id="KW-0732">Signal</keyword>
<evidence type="ECO:0000256" key="2">
    <source>
        <dbReference type="ARBA" id="ARBA00022803"/>
    </source>
</evidence>
<protein>
    <submittedName>
        <fullName evidence="5">Tetratricopeptide repeat protein</fullName>
    </submittedName>
</protein>
<dbReference type="AlphaFoldDB" id="A0A9D2HSC5"/>
<dbReference type="GO" id="GO:0046813">
    <property type="term" value="P:receptor-mediated virion attachment to host cell"/>
    <property type="evidence" value="ECO:0007669"/>
    <property type="project" value="TreeGrafter"/>
</dbReference>
<keyword evidence="2 3" id="KW-0802">TPR repeat</keyword>
<evidence type="ECO:0000256" key="3">
    <source>
        <dbReference type="PROSITE-ProRule" id="PRU00339"/>
    </source>
</evidence>
<evidence type="ECO:0000256" key="4">
    <source>
        <dbReference type="SAM" id="SignalP"/>
    </source>
</evidence>
<dbReference type="Pfam" id="PF13365">
    <property type="entry name" value="Trypsin_2"/>
    <property type="match status" value="1"/>
</dbReference>